<name>A0ABT8KI76_9BACT</name>
<comment type="pathway">
    <text evidence="1 7">Cell wall biogenesis; peptidoglycan biosynthesis.</text>
</comment>
<dbReference type="Proteomes" id="UP001172082">
    <property type="component" value="Unassembled WGS sequence"/>
</dbReference>
<keyword evidence="3" id="KW-0808">Transferase</keyword>
<evidence type="ECO:0000256" key="7">
    <source>
        <dbReference type="PROSITE-ProRule" id="PRU01373"/>
    </source>
</evidence>
<dbReference type="RefSeq" id="WP_346749987.1">
    <property type="nucleotide sequence ID" value="NZ_JAUJEA010000001.1"/>
</dbReference>
<reference evidence="9" key="1">
    <citation type="submission" date="2023-06" db="EMBL/GenBank/DDBJ databases">
        <title>Genomic of Parafulvivirga corallium.</title>
        <authorList>
            <person name="Wang G."/>
        </authorList>
    </citation>
    <scope>NUCLEOTIDE SEQUENCE</scope>
    <source>
        <strain evidence="9">BMA10</strain>
    </source>
</reference>
<organism evidence="9 10">
    <name type="scientific">Splendidivirga corallicola</name>
    <dbReference type="NCBI Taxonomy" id="3051826"/>
    <lineage>
        <taxon>Bacteria</taxon>
        <taxon>Pseudomonadati</taxon>
        <taxon>Bacteroidota</taxon>
        <taxon>Cytophagia</taxon>
        <taxon>Cytophagales</taxon>
        <taxon>Splendidivirgaceae</taxon>
        <taxon>Splendidivirga</taxon>
    </lineage>
</organism>
<dbReference type="PROSITE" id="PS52029">
    <property type="entry name" value="LD_TPASE"/>
    <property type="match status" value="1"/>
</dbReference>
<evidence type="ECO:0000313" key="9">
    <source>
        <dbReference type="EMBL" id="MDN5199958.1"/>
    </source>
</evidence>
<keyword evidence="10" id="KW-1185">Reference proteome</keyword>
<sequence>MTKENDFRKEQLKYPRVRAAYQHNKEGLKELLAKRNISNFRIDLFIRAFKKEELLEVWVKQKGDDKYLHLMDFPFCESSGALGPKRKEGDFQIPEGFYHIDRFNPSSNFHLSLGLNYPNKSDRIKGDKANPGSNIFIHGGCATIGCIPITDEKIKSLYILAVEAKTNGQTNIPVHIFPSHLDKISYDKLKANNGRHDPFWKNLKAGYDYFAREHIVPQIGVNHAGDYIISND</sequence>
<evidence type="ECO:0000256" key="3">
    <source>
        <dbReference type="ARBA" id="ARBA00022679"/>
    </source>
</evidence>
<evidence type="ECO:0000259" key="8">
    <source>
        <dbReference type="PROSITE" id="PS52029"/>
    </source>
</evidence>
<dbReference type="EMBL" id="JAUJEA010000001">
    <property type="protein sequence ID" value="MDN5199958.1"/>
    <property type="molecule type" value="Genomic_DNA"/>
</dbReference>
<dbReference type="InterPro" id="IPR005490">
    <property type="entry name" value="LD_TPept_cat_dom"/>
</dbReference>
<proteinExistence type="inferred from homology"/>
<evidence type="ECO:0000256" key="2">
    <source>
        <dbReference type="ARBA" id="ARBA00005992"/>
    </source>
</evidence>
<comment type="similarity">
    <text evidence="2">Belongs to the YkuD family.</text>
</comment>
<keyword evidence="5 7" id="KW-0573">Peptidoglycan synthesis</keyword>
<dbReference type="InterPro" id="IPR038063">
    <property type="entry name" value="Transpep_catalytic_dom"/>
</dbReference>
<protein>
    <submittedName>
        <fullName evidence="9">L,D-transpeptidase family protein</fullName>
    </submittedName>
</protein>
<dbReference type="PANTHER" id="PTHR36699">
    <property type="entry name" value="LD-TRANSPEPTIDASE"/>
    <property type="match status" value="1"/>
</dbReference>
<accession>A0ABT8KI76</accession>
<evidence type="ECO:0000256" key="1">
    <source>
        <dbReference type="ARBA" id="ARBA00004752"/>
    </source>
</evidence>
<dbReference type="CDD" id="cd16913">
    <property type="entry name" value="YkuD_like"/>
    <property type="match status" value="1"/>
</dbReference>
<keyword evidence="6 7" id="KW-0961">Cell wall biogenesis/degradation</keyword>
<gene>
    <name evidence="9" type="ORF">QQ008_01260</name>
</gene>
<keyword evidence="4 7" id="KW-0133">Cell shape</keyword>
<comment type="caution">
    <text evidence="9">The sequence shown here is derived from an EMBL/GenBank/DDBJ whole genome shotgun (WGS) entry which is preliminary data.</text>
</comment>
<evidence type="ECO:0000256" key="6">
    <source>
        <dbReference type="ARBA" id="ARBA00023316"/>
    </source>
</evidence>
<dbReference type="Pfam" id="PF03734">
    <property type="entry name" value="YkuD"/>
    <property type="match status" value="1"/>
</dbReference>
<dbReference type="SUPFAM" id="SSF141523">
    <property type="entry name" value="L,D-transpeptidase catalytic domain-like"/>
    <property type="match status" value="1"/>
</dbReference>
<feature type="domain" description="L,D-TPase catalytic" evidence="8">
    <location>
        <begin position="44"/>
        <end position="177"/>
    </location>
</feature>
<feature type="active site" description="Nucleophile" evidence="7">
    <location>
        <position position="146"/>
    </location>
</feature>
<feature type="active site" description="Proton donor/acceptor" evidence="7">
    <location>
        <position position="138"/>
    </location>
</feature>
<evidence type="ECO:0000256" key="5">
    <source>
        <dbReference type="ARBA" id="ARBA00022984"/>
    </source>
</evidence>
<dbReference type="PANTHER" id="PTHR36699:SF1">
    <property type="entry name" value="L,D-TRANSPEPTIDASE YAFK-RELATED"/>
    <property type="match status" value="1"/>
</dbReference>
<evidence type="ECO:0000313" key="10">
    <source>
        <dbReference type="Proteomes" id="UP001172082"/>
    </source>
</evidence>
<evidence type="ECO:0000256" key="4">
    <source>
        <dbReference type="ARBA" id="ARBA00022960"/>
    </source>
</evidence>